<protein>
    <submittedName>
        <fullName evidence="6">ABC transporter ATP-binding protein</fullName>
    </submittedName>
</protein>
<comment type="caution">
    <text evidence="6">The sequence shown here is derived from an EMBL/GenBank/DDBJ whole genome shotgun (WGS) entry which is preliminary data.</text>
</comment>
<dbReference type="CDD" id="cd03225">
    <property type="entry name" value="ABC_cobalt_CbiO_domain1"/>
    <property type="match status" value="1"/>
</dbReference>
<feature type="domain" description="ABC transporter" evidence="5">
    <location>
        <begin position="18"/>
        <end position="249"/>
    </location>
</feature>
<dbReference type="PROSITE" id="PS50893">
    <property type="entry name" value="ABC_TRANSPORTER_2"/>
    <property type="match status" value="1"/>
</dbReference>
<dbReference type="SMART" id="SM00382">
    <property type="entry name" value="AAA"/>
    <property type="match status" value="1"/>
</dbReference>
<comment type="similarity">
    <text evidence="1">Belongs to the ABC transporter superfamily.</text>
</comment>
<accession>A0ABW7C947</accession>
<proteinExistence type="inferred from homology"/>
<keyword evidence="2" id="KW-0813">Transport</keyword>
<dbReference type="SUPFAM" id="SSF52540">
    <property type="entry name" value="P-loop containing nucleoside triphosphate hydrolases"/>
    <property type="match status" value="1"/>
</dbReference>
<evidence type="ECO:0000256" key="4">
    <source>
        <dbReference type="ARBA" id="ARBA00022840"/>
    </source>
</evidence>
<dbReference type="RefSeq" id="WP_393012195.1">
    <property type="nucleotide sequence ID" value="NZ_JAZAQF010000050.1"/>
</dbReference>
<reference evidence="7" key="1">
    <citation type="journal article" date="2024" name="Algal Res.">
        <title>Biochemical, toxicological and genomic investigation of a high-biomass producing Limnothrix strain isolated from Italian shallow drinking water reservoir.</title>
        <authorList>
            <person name="Simonazzi M."/>
            <person name="Shishido T.K."/>
            <person name="Delbaje E."/>
            <person name="Wahlsten M."/>
            <person name="Fewer D.P."/>
            <person name="Sivonen K."/>
            <person name="Pezzolesi L."/>
            <person name="Pistocchi R."/>
        </authorList>
    </citation>
    <scope>NUCLEOTIDE SEQUENCE [LARGE SCALE GENOMIC DNA]</scope>
    <source>
        <strain evidence="7">LRLZ20PSL1</strain>
    </source>
</reference>
<dbReference type="InterPro" id="IPR015856">
    <property type="entry name" value="ABC_transpr_CbiO/EcfA_su"/>
</dbReference>
<evidence type="ECO:0000256" key="1">
    <source>
        <dbReference type="ARBA" id="ARBA00005417"/>
    </source>
</evidence>
<dbReference type="InterPro" id="IPR050095">
    <property type="entry name" value="ECF_ABC_transporter_ATP-bd"/>
</dbReference>
<name>A0ABW7C947_9CYAN</name>
<evidence type="ECO:0000256" key="3">
    <source>
        <dbReference type="ARBA" id="ARBA00022741"/>
    </source>
</evidence>
<evidence type="ECO:0000259" key="5">
    <source>
        <dbReference type="PROSITE" id="PS50893"/>
    </source>
</evidence>
<evidence type="ECO:0000313" key="7">
    <source>
        <dbReference type="Proteomes" id="UP001604335"/>
    </source>
</evidence>
<keyword evidence="7" id="KW-1185">Reference proteome</keyword>
<dbReference type="GO" id="GO:0005524">
    <property type="term" value="F:ATP binding"/>
    <property type="evidence" value="ECO:0007669"/>
    <property type="project" value="UniProtKB-KW"/>
</dbReference>
<sequence length="252" mass="27809">MTLFSKCELDRAEVSAAVLVQDLQFAYPQQPPVLQGISFALEPGDRVALLGPTGCGKSTLLEQLIGLKQPSRGAVWIGGTRVEPRTLPTIRRRLGFCFQDANDQLFMPTILEDVMFGPLNYGIPIAQAKNQARELLARFDLLAFEGRSAHELSGGQRRLAALAAVLALEPAILVLDEPTTGLDPRWRRSLAQVLDTLPIQSLIVASHDLQWIGKTTHRALILSHGRIREDRPTAELLGDRALLESYDLPLDY</sequence>
<dbReference type="InterPro" id="IPR003439">
    <property type="entry name" value="ABC_transporter-like_ATP-bd"/>
</dbReference>
<dbReference type="Gene3D" id="3.40.50.300">
    <property type="entry name" value="P-loop containing nucleotide triphosphate hydrolases"/>
    <property type="match status" value="1"/>
</dbReference>
<evidence type="ECO:0000313" key="6">
    <source>
        <dbReference type="EMBL" id="MFG3817691.1"/>
    </source>
</evidence>
<keyword evidence="3" id="KW-0547">Nucleotide-binding</keyword>
<keyword evidence="4 6" id="KW-0067">ATP-binding</keyword>
<dbReference type="PROSITE" id="PS00211">
    <property type="entry name" value="ABC_TRANSPORTER_1"/>
    <property type="match status" value="1"/>
</dbReference>
<dbReference type="EMBL" id="JAZAQF010000050">
    <property type="protein sequence ID" value="MFG3817691.1"/>
    <property type="molecule type" value="Genomic_DNA"/>
</dbReference>
<dbReference type="InterPro" id="IPR017871">
    <property type="entry name" value="ABC_transporter-like_CS"/>
</dbReference>
<dbReference type="Pfam" id="PF00005">
    <property type="entry name" value="ABC_tran"/>
    <property type="match status" value="1"/>
</dbReference>
<organism evidence="6 7">
    <name type="scientific">Limnothrix redekei LRLZ20PSL1</name>
    <dbReference type="NCBI Taxonomy" id="3112953"/>
    <lineage>
        <taxon>Bacteria</taxon>
        <taxon>Bacillati</taxon>
        <taxon>Cyanobacteriota</taxon>
        <taxon>Cyanophyceae</taxon>
        <taxon>Pseudanabaenales</taxon>
        <taxon>Pseudanabaenaceae</taxon>
        <taxon>Limnothrix</taxon>
    </lineage>
</organism>
<dbReference type="InterPro" id="IPR003593">
    <property type="entry name" value="AAA+_ATPase"/>
</dbReference>
<dbReference type="InterPro" id="IPR027417">
    <property type="entry name" value="P-loop_NTPase"/>
</dbReference>
<dbReference type="Proteomes" id="UP001604335">
    <property type="component" value="Unassembled WGS sequence"/>
</dbReference>
<evidence type="ECO:0000256" key="2">
    <source>
        <dbReference type="ARBA" id="ARBA00022448"/>
    </source>
</evidence>
<gene>
    <name evidence="6" type="ORF">VPK24_08575</name>
</gene>
<dbReference type="PANTHER" id="PTHR43553:SF24">
    <property type="entry name" value="ENERGY-COUPLING FACTOR TRANSPORTER ATP-BINDING PROTEIN ECFA1"/>
    <property type="match status" value="1"/>
</dbReference>
<dbReference type="PANTHER" id="PTHR43553">
    <property type="entry name" value="HEAVY METAL TRANSPORTER"/>
    <property type="match status" value="1"/>
</dbReference>